<sequence length="79" mass="8657">MSAPDALFDLAINRAANTLRGLSTAGRESALGEWHVRTRFARRVPLSEVRRCLETRPAGVWHWQGGPEGGWEAGKGAFP</sequence>
<dbReference type="EMBL" id="VKDB01000011">
    <property type="protein sequence ID" value="TSA84516.1"/>
    <property type="molecule type" value="Genomic_DNA"/>
</dbReference>
<keyword evidence="2" id="KW-1185">Reference proteome</keyword>
<dbReference type="Proteomes" id="UP000316092">
    <property type="component" value="Unassembled WGS sequence"/>
</dbReference>
<proteinExistence type="predicted"/>
<comment type="caution">
    <text evidence="1">The sequence shown here is derived from an EMBL/GenBank/DDBJ whole genome shotgun (WGS) entry which is preliminary data.</text>
</comment>
<evidence type="ECO:0000313" key="2">
    <source>
        <dbReference type="Proteomes" id="UP000316092"/>
    </source>
</evidence>
<dbReference type="OrthoDB" id="72172at2"/>
<name>A0A553UWD8_9DEIO</name>
<accession>A0A553UWD8</accession>
<gene>
    <name evidence="1" type="ORF">FNU79_11190</name>
</gene>
<organism evidence="1 2">
    <name type="scientific">Deinococcus detaillensis</name>
    <dbReference type="NCBI Taxonomy" id="2592048"/>
    <lineage>
        <taxon>Bacteria</taxon>
        <taxon>Thermotogati</taxon>
        <taxon>Deinococcota</taxon>
        <taxon>Deinococci</taxon>
        <taxon>Deinococcales</taxon>
        <taxon>Deinococcaceae</taxon>
        <taxon>Deinococcus</taxon>
    </lineage>
</organism>
<dbReference type="RefSeq" id="WP_143720925.1">
    <property type="nucleotide sequence ID" value="NZ_VKDB01000011.1"/>
</dbReference>
<evidence type="ECO:0000313" key="1">
    <source>
        <dbReference type="EMBL" id="TSA84516.1"/>
    </source>
</evidence>
<dbReference type="AlphaFoldDB" id="A0A553UWD8"/>
<reference evidence="1 2" key="1">
    <citation type="submission" date="2019-07" db="EMBL/GenBank/DDBJ databases">
        <title>Deinococcus detaillus sp. nov., isolated from humus soil in Antarctica.</title>
        <authorList>
            <person name="Zhang K."/>
        </authorList>
    </citation>
    <scope>NUCLEOTIDE SEQUENCE [LARGE SCALE GENOMIC DNA]</scope>
    <source>
        <strain evidence="1 2">H1</strain>
    </source>
</reference>
<protein>
    <submittedName>
        <fullName evidence="1">Uncharacterized protein</fullName>
    </submittedName>
</protein>